<dbReference type="Gene3D" id="1.10.287.110">
    <property type="entry name" value="DnaJ domain"/>
    <property type="match status" value="1"/>
</dbReference>
<dbReference type="SUPFAM" id="SSF46565">
    <property type="entry name" value="Chaperone J-domain"/>
    <property type="match status" value="1"/>
</dbReference>
<evidence type="ECO:0000313" key="4">
    <source>
        <dbReference type="Proteomes" id="UP001305779"/>
    </source>
</evidence>
<sequence>MAQAPGIPDYYAILDTKPGATGLQIQKSYRKLLRTWRRPGLKAVGVVAMAAIDEAHETLKNVEKKRAYDAEYPSIRKAWKKYQQRKTISAQADDEDMSDESSDLEGDDGDDETRDDEDEKPDDEDEKPDDEDDTDDGGPDGEAVDDNYTDTDDEIILAKPPRKSVVVHDSEDEEPEAEYTDGEEPESDDGGVDEEVDLYIDYCTGYRMDAESESESESEGETRYAIQLRSGRWVDLHKHNDQDPEHETCELDSD</sequence>
<evidence type="ECO:0000313" key="3">
    <source>
        <dbReference type="EMBL" id="KAK4497827.1"/>
    </source>
</evidence>
<dbReference type="CDD" id="cd06257">
    <property type="entry name" value="DnaJ"/>
    <property type="match status" value="1"/>
</dbReference>
<dbReference type="InterPro" id="IPR036869">
    <property type="entry name" value="J_dom_sf"/>
</dbReference>
<protein>
    <recommendedName>
        <fullName evidence="2">J domain-containing protein</fullName>
    </recommendedName>
</protein>
<reference evidence="3 4" key="1">
    <citation type="journal article" date="2023" name="G3 (Bethesda)">
        <title>A chromosome-level genome assembly of Zasmidium syzygii isolated from banana leaves.</title>
        <authorList>
            <person name="van Westerhoven A.C."/>
            <person name="Mehrabi R."/>
            <person name="Talebi R."/>
            <person name="Steentjes M.B.F."/>
            <person name="Corcolon B."/>
            <person name="Chong P.A."/>
            <person name="Kema G.H.J."/>
            <person name="Seidl M.F."/>
        </authorList>
    </citation>
    <scope>NUCLEOTIDE SEQUENCE [LARGE SCALE GENOMIC DNA]</scope>
    <source>
        <strain evidence="3 4">P124</strain>
    </source>
</reference>
<gene>
    <name evidence="3" type="ORF">PRZ48_010481</name>
</gene>
<feature type="compositionally biased region" description="Acidic residues" evidence="1">
    <location>
        <begin position="170"/>
        <end position="194"/>
    </location>
</feature>
<accession>A0ABR0E8S0</accession>
<feature type="region of interest" description="Disordered" evidence="1">
    <location>
        <begin position="80"/>
        <end position="194"/>
    </location>
</feature>
<organism evidence="3 4">
    <name type="scientific">Zasmidium cellare</name>
    <name type="common">Wine cellar mold</name>
    <name type="synonym">Racodium cellare</name>
    <dbReference type="NCBI Taxonomy" id="395010"/>
    <lineage>
        <taxon>Eukaryota</taxon>
        <taxon>Fungi</taxon>
        <taxon>Dikarya</taxon>
        <taxon>Ascomycota</taxon>
        <taxon>Pezizomycotina</taxon>
        <taxon>Dothideomycetes</taxon>
        <taxon>Dothideomycetidae</taxon>
        <taxon>Mycosphaerellales</taxon>
        <taxon>Mycosphaerellaceae</taxon>
        <taxon>Zasmidium</taxon>
    </lineage>
</organism>
<proteinExistence type="predicted"/>
<dbReference type="EMBL" id="JAXOVC010000008">
    <property type="protein sequence ID" value="KAK4497827.1"/>
    <property type="molecule type" value="Genomic_DNA"/>
</dbReference>
<evidence type="ECO:0000256" key="1">
    <source>
        <dbReference type="SAM" id="MobiDB-lite"/>
    </source>
</evidence>
<comment type="caution">
    <text evidence="3">The sequence shown here is derived from an EMBL/GenBank/DDBJ whole genome shotgun (WGS) entry which is preliminary data.</text>
</comment>
<name>A0ABR0E8S0_ZASCE</name>
<feature type="domain" description="J" evidence="2">
    <location>
        <begin position="9"/>
        <end position="72"/>
    </location>
</feature>
<keyword evidence="4" id="KW-1185">Reference proteome</keyword>
<evidence type="ECO:0000259" key="2">
    <source>
        <dbReference type="PROSITE" id="PS50076"/>
    </source>
</evidence>
<dbReference type="Pfam" id="PF00226">
    <property type="entry name" value="DnaJ"/>
    <property type="match status" value="1"/>
</dbReference>
<dbReference type="PROSITE" id="PS50076">
    <property type="entry name" value="DNAJ_2"/>
    <property type="match status" value="1"/>
</dbReference>
<dbReference type="SMART" id="SM00271">
    <property type="entry name" value="DnaJ"/>
    <property type="match status" value="1"/>
</dbReference>
<dbReference type="Proteomes" id="UP001305779">
    <property type="component" value="Unassembled WGS sequence"/>
</dbReference>
<dbReference type="InterPro" id="IPR001623">
    <property type="entry name" value="DnaJ_domain"/>
</dbReference>
<feature type="compositionally biased region" description="Acidic residues" evidence="1">
    <location>
        <begin position="92"/>
        <end position="155"/>
    </location>
</feature>